<dbReference type="InParanoid" id="A0A218ZBQ8"/>
<feature type="compositionally biased region" description="Basic and acidic residues" evidence="1">
    <location>
        <begin position="191"/>
        <end position="200"/>
    </location>
</feature>
<keyword evidence="3" id="KW-1185">Reference proteome</keyword>
<protein>
    <submittedName>
        <fullName evidence="2">Uncharacterized protein</fullName>
    </submittedName>
</protein>
<feature type="compositionally biased region" description="Low complexity" evidence="1">
    <location>
        <begin position="146"/>
        <end position="160"/>
    </location>
</feature>
<evidence type="ECO:0000256" key="1">
    <source>
        <dbReference type="SAM" id="MobiDB-lite"/>
    </source>
</evidence>
<evidence type="ECO:0000313" key="3">
    <source>
        <dbReference type="Proteomes" id="UP000242519"/>
    </source>
</evidence>
<comment type="caution">
    <text evidence="2">The sequence shown here is derived from an EMBL/GenBank/DDBJ whole genome shotgun (WGS) entry which is preliminary data.</text>
</comment>
<dbReference type="EMBL" id="MZNU01000068">
    <property type="protein sequence ID" value="OWP05521.1"/>
    <property type="molecule type" value="Genomic_DNA"/>
</dbReference>
<dbReference type="Proteomes" id="UP000242519">
    <property type="component" value="Unassembled WGS sequence"/>
</dbReference>
<reference evidence="2 3" key="1">
    <citation type="submission" date="2017-04" db="EMBL/GenBank/DDBJ databases">
        <title>Draft genome sequence of Marssonina coronaria NL1: causal agent of apple blotch.</title>
        <authorList>
            <person name="Cheng Q."/>
        </authorList>
    </citation>
    <scope>NUCLEOTIDE SEQUENCE [LARGE SCALE GENOMIC DNA]</scope>
    <source>
        <strain evidence="2 3">NL1</strain>
    </source>
</reference>
<feature type="region of interest" description="Disordered" evidence="1">
    <location>
        <begin position="82"/>
        <end position="101"/>
    </location>
</feature>
<organism evidence="2 3">
    <name type="scientific">Diplocarpon coronariae</name>
    <dbReference type="NCBI Taxonomy" id="2795749"/>
    <lineage>
        <taxon>Eukaryota</taxon>
        <taxon>Fungi</taxon>
        <taxon>Dikarya</taxon>
        <taxon>Ascomycota</taxon>
        <taxon>Pezizomycotina</taxon>
        <taxon>Leotiomycetes</taxon>
        <taxon>Helotiales</taxon>
        <taxon>Drepanopezizaceae</taxon>
        <taxon>Diplocarpon</taxon>
    </lineage>
</organism>
<feature type="region of interest" description="Disordered" evidence="1">
    <location>
        <begin position="110"/>
        <end position="200"/>
    </location>
</feature>
<name>A0A218ZBQ8_9HELO</name>
<dbReference type="AlphaFoldDB" id="A0A218ZBQ8"/>
<feature type="compositionally biased region" description="Polar residues" evidence="1">
    <location>
        <begin position="121"/>
        <end position="138"/>
    </location>
</feature>
<proteinExistence type="predicted"/>
<sequence>MGTIQGRVYAGTAAEHRDLTLSGVTMRSAGVALERVYVLGTGVVFTWCLHGVYTLHGTHSSHVADPVFFARCSMVQSRRAASRSNEGGAVPSQVQTADSAFPIPMQACVSDEQRHRPPGSRGSQLQERTLSSYTVNNPKTPPTPQPLSAAALLPSATEPTNPTQPRPKQQKKIQDGQGKGKEQSRAPETNRAPREAPDLT</sequence>
<gene>
    <name evidence="2" type="ORF">B2J93_7865</name>
</gene>
<evidence type="ECO:0000313" key="2">
    <source>
        <dbReference type="EMBL" id="OWP05521.1"/>
    </source>
</evidence>
<accession>A0A218ZBQ8</accession>
<feature type="compositionally biased region" description="Basic and acidic residues" evidence="1">
    <location>
        <begin position="172"/>
        <end position="185"/>
    </location>
</feature>